<reference evidence="11" key="3">
    <citation type="submission" date="2025-05" db="UniProtKB">
        <authorList>
            <consortium name="EnsemblMetazoa"/>
        </authorList>
    </citation>
    <scope>IDENTIFICATION</scope>
    <source>
        <strain evidence="11">Foshan</strain>
    </source>
</reference>
<protein>
    <submittedName>
        <fullName evidence="10 11">Putative attacin</fullName>
    </submittedName>
</protein>
<reference evidence="12" key="2">
    <citation type="journal article" date="2015" name="Proc. Natl. Acad. Sci. U.S.A.">
        <title>Genome sequence of the Asian Tiger mosquito, Aedes albopictus, reveals insights into its biology, genetics, and evolution.</title>
        <authorList>
            <person name="Chen X.G."/>
            <person name="Jiang X."/>
            <person name="Gu J."/>
            <person name="Xu M."/>
            <person name="Wu Y."/>
            <person name="Deng Y."/>
            <person name="Zhang C."/>
            <person name="Bonizzoni M."/>
            <person name="Dermauw W."/>
            <person name="Vontas J."/>
            <person name="Armbruster P."/>
            <person name="Huang X."/>
            <person name="Yang Y."/>
            <person name="Zhang H."/>
            <person name="He W."/>
            <person name="Peng H."/>
            <person name="Liu Y."/>
            <person name="Wu K."/>
            <person name="Chen J."/>
            <person name="Lirakis M."/>
            <person name="Topalis P."/>
            <person name="Van Leeuwen T."/>
            <person name="Hall A.B."/>
            <person name="Jiang X."/>
            <person name="Thorpe C."/>
            <person name="Mueller R.L."/>
            <person name="Sun C."/>
            <person name="Waterhouse R.M."/>
            <person name="Yan G."/>
            <person name="Tu Z.J."/>
            <person name="Fang X."/>
            <person name="James A.A."/>
        </authorList>
    </citation>
    <scope>NUCLEOTIDE SEQUENCE [LARGE SCALE GENOMIC DNA]</scope>
    <source>
        <strain evidence="12">Foshan</strain>
    </source>
</reference>
<feature type="chain" id="PRO_5001518883" evidence="8">
    <location>
        <begin position="23"/>
        <end position="105"/>
    </location>
</feature>
<reference evidence="10" key="1">
    <citation type="journal article" date="2014" name="PLoS Negl. Trop. Dis.">
        <title>Identification and characterization of seminal fluid proteins in the Asian tiger mosquito, Aedes albopictus.</title>
        <authorList>
            <person name="Boes K.E."/>
            <person name="Ribeiro J.M."/>
            <person name="Wong A."/>
            <person name="Harrington L.C."/>
            <person name="Wolfner M.F."/>
            <person name="Sirot L.K."/>
        </authorList>
    </citation>
    <scope>NUCLEOTIDE SEQUENCE</scope>
    <source>
        <tissue evidence="10">Reproductive organs</tissue>
    </source>
</reference>
<evidence type="ECO:0000256" key="4">
    <source>
        <dbReference type="ARBA" id="ARBA00022529"/>
    </source>
</evidence>
<evidence type="ECO:0000256" key="8">
    <source>
        <dbReference type="SAM" id="SignalP"/>
    </source>
</evidence>
<evidence type="ECO:0000313" key="11">
    <source>
        <dbReference type="EnsemblMetazoa" id="AALFPA23_015894.P23144"/>
    </source>
</evidence>
<dbReference type="GO" id="GO:0005576">
    <property type="term" value="C:extracellular region"/>
    <property type="evidence" value="ECO:0007669"/>
    <property type="project" value="UniProtKB-SubCell"/>
</dbReference>
<keyword evidence="8" id="KW-0732">Signal</keyword>
<comment type="subcellular location">
    <subcellularLocation>
        <location evidence="1">Secreted</location>
    </subcellularLocation>
</comment>
<evidence type="ECO:0000259" key="9">
    <source>
        <dbReference type="Pfam" id="PF03769"/>
    </source>
</evidence>
<evidence type="ECO:0000256" key="3">
    <source>
        <dbReference type="ARBA" id="ARBA00022525"/>
    </source>
</evidence>
<evidence type="ECO:0000313" key="10">
    <source>
        <dbReference type="EMBL" id="JAC07237.1"/>
    </source>
</evidence>
<organism evidence="10">
    <name type="scientific">Aedes albopictus</name>
    <name type="common">Asian tiger mosquito</name>
    <name type="synonym">Stegomyia albopicta</name>
    <dbReference type="NCBI Taxonomy" id="7160"/>
    <lineage>
        <taxon>Eukaryota</taxon>
        <taxon>Metazoa</taxon>
        <taxon>Ecdysozoa</taxon>
        <taxon>Arthropoda</taxon>
        <taxon>Hexapoda</taxon>
        <taxon>Insecta</taxon>
        <taxon>Pterygota</taxon>
        <taxon>Neoptera</taxon>
        <taxon>Endopterygota</taxon>
        <taxon>Diptera</taxon>
        <taxon>Nematocera</taxon>
        <taxon>Culicoidea</taxon>
        <taxon>Culicidae</taxon>
        <taxon>Culicinae</taxon>
        <taxon>Aedini</taxon>
        <taxon>Aedes</taxon>
        <taxon>Stegomyia</taxon>
    </lineage>
</organism>
<keyword evidence="3" id="KW-0964">Secreted</keyword>
<sequence>MIRFRIHLLILLLIICCSLASCGPIPGETPSAVHRVRRQFSMNFGATHQQDEGTDVTAEAIARLWRSKSGNTEVQGSASYNQHFGGFQGDGKAKFGGMLTLTHNY</sequence>
<feature type="domain" description="Attacin C-terminal" evidence="9">
    <location>
        <begin position="41"/>
        <end position="105"/>
    </location>
</feature>
<accession>A0A023ECY1</accession>
<dbReference type="Proteomes" id="UP000069940">
    <property type="component" value="Unassembled WGS sequence"/>
</dbReference>
<dbReference type="EMBL" id="GAPW01006361">
    <property type="protein sequence ID" value="JAC07237.1"/>
    <property type="molecule type" value="mRNA"/>
</dbReference>
<dbReference type="EnsemblMetazoa" id="AALFPA23_015894.R23144">
    <property type="protein sequence ID" value="AALFPA23_015894.P23144"/>
    <property type="gene ID" value="AALFPA23_015894"/>
</dbReference>
<dbReference type="AlphaFoldDB" id="A0A023ECY1"/>
<dbReference type="GO" id="GO:0042742">
    <property type="term" value="P:defense response to bacterium"/>
    <property type="evidence" value="ECO:0007669"/>
    <property type="project" value="UniProtKB-KW"/>
</dbReference>
<dbReference type="Pfam" id="PF03769">
    <property type="entry name" value="Attacin_C"/>
    <property type="match status" value="1"/>
</dbReference>
<proteinExistence type="evidence at transcript level"/>
<evidence type="ECO:0000313" key="12">
    <source>
        <dbReference type="Proteomes" id="UP000069940"/>
    </source>
</evidence>
<comment type="similarity">
    <text evidence="2">Belongs to the attacin/sarcotoxin-2 family.</text>
</comment>
<dbReference type="InterPro" id="IPR005521">
    <property type="entry name" value="Attacin_C"/>
</dbReference>
<name>A0A023ECY1_AEDAL</name>
<dbReference type="GO" id="GO:0045087">
    <property type="term" value="P:innate immune response"/>
    <property type="evidence" value="ECO:0007669"/>
    <property type="project" value="UniProtKB-KW"/>
</dbReference>
<evidence type="ECO:0000256" key="6">
    <source>
        <dbReference type="ARBA" id="ARBA00022859"/>
    </source>
</evidence>
<dbReference type="RefSeq" id="XP_062709228.1">
    <property type="nucleotide sequence ID" value="XM_062853244.1"/>
</dbReference>
<dbReference type="PROSITE" id="PS51257">
    <property type="entry name" value="PROKAR_LIPOPROTEIN"/>
    <property type="match status" value="1"/>
</dbReference>
<keyword evidence="5" id="KW-0399">Innate immunity</keyword>
<evidence type="ECO:0000256" key="7">
    <source>
        <dbReference type="ARBA" id="ARBA00023022"/>
    </source>
</evidence>
<dbReference type="GeneID" id="109413482"/>
<dbReference type="VEuPathDB" id="VectorBase:AALC636_033125"/>
<keyword evidence="7" id="KW-0044">Antibiotic</keyword>
<evidence type="ECO:0000256" key="5">
    <source>
        <dbReference type="ARBA" id="ARBA00022588"/>
    </source>
</evidence>
<keyword evidence="4" id="KW-0929">Antimicrobial</keyword>
<evidence type="ECO:0000256" key="2">
    <source>
        <dbReference type="ARBA" id="ARBA00007550"/>
    </source>
</evidence>
<evidence type="ECO:0000256" key="1">
    <source>
        <dbReference type="ARBA" id="ARBA00004613"/>
    </source>
</evidence>
<keyword evidence="12" id="KW-1185">Reference proteome</keyword>
<feature type="signal peptide" evidence="8">
    <location>
        <begin position="1"/>
        <end position="22"/>
    </location>
</feature>
<keyword evidence="6" id="KW-0391">Immunity</keyword>